<feature type="region of interest" description="Disordered" evidence="1">
    <location>
        <begin position="55"/>
        <end position="76"/>
    </location>
</feature>
<dbReference type="Proteomes" id="UP000235034">
    <property type="component" value="Unassembled WGS sequence"/>
</dbReference>
<organism evidence="3 4">
    <name type="scientific">Bifidobacterium parmae</name>
    <dbReference type="NCBI Taxonomy" id="361854"/>
    <lineage>
        <taxon>Bacteria</taxon>
        <taxon>Bacillati</taxon>
        <taxon>Actinomycetota</taxon>
        <taxon>Actinomycetes</taxon>
        <taxon>Bifidobacteriales</taxon>
        <taxon>Bifidobacteriaceae</taxon>
        <taxon>Bifidobacterium</taxon>
    </lineage>
</organism>
<dbReference type="Pfam" id="PF19516">
    <property type="entry name" value="DUF6049"/>
    <property type="match status" value="1"/>
</dbReference>
<keyword evidence="2" id="KW-0472">Membrane</keyword>
<keyword evidence="4" id="KW-1185">Reference proteome</keyword>
<keyword evidence="2" id="KW-0812">Transmembrane</keyword>
<feature type="compositionally biased region" description="Low complexity" evidence="1">
    <location>
        <begin position="250"/>
        <end position="261"/>
    </location>
</feature>
<comment type="caution">
    <text evidence="3">The sequence shown here is derived from an EMBL/GenBank/DDBJ whole genome shotgun (WGS) entry which is preliminary data.</text>
</comment>
<name>A0A2N5J3V3_9BIFI</name>
<gene>
    <name evidence="3" type="ORF">Uis4E_1011</name>
</gene>
<evidence type="ECO:0000313" key="4">
    <source>
        <dbReference type="Proteomes" id="UP000235034"/>
    </source>
</evidence>
<evidence type="ECO:0000313" key="3">
    <source>
        <dbReference type="EMBL" id="PLS28868.1"/>
    </source>
</evidence>
<dbReference type="InterPro" id="IPR046112">
    <property type="entry name" value="DUF6049"/>
</dbReference>
<feature type="transmembrane region" description="Helical" evidence="2">
    <location>
        <begin position="741"/>
        <end position="758"/>
    </location>
</feature>
<protein>
    <submittedName>
        <fullName evidence="3">Uncharacterized protein</fullName>
    </submittedName>
</protein>
<evidence type="ECO:0000256" key="1">
    <source>
        <dbReference type="SAM" id="MobiDB-lite"/>
    </source>
</evidence>
<feature type="region of interest" description="Disordered" evidence="1">
    <location>
        <begin position="245"/>
        <end position="268"/>
    </location>
</feature>
<dbReference type="EMBL" id="NMWT01000011">
    <property type="protein sequence ID" value="PLS28868.1"/>
    <property type="molecule type" value="Genomic_DNA"/>
</dbReference>
<keyword evidence="2" id="KW-1133">Transmembrane helix</keyword>
<accession>A0A2N5J3V3</accession>
<proteinExistence type="predicted"/>
<dbReference type="AlphaFoldDB" id="A0A2N5J3V3"/>
<reference evidence="3 4" key="1">
    <citation type="submission" date="2017-07" db="EMBL/GenBank/DDBJ databases">
        <title>Bifidobacterium novel species.</title>
        <authorList>
            <person name="Lugli G.A."/>
            <person name="Milani C."/>
            <person name="Duranti S."/>
            <person name="Mangifesta M."/>
        </authorList>
    </citation>
    <scope>NUCLEOTIDE SEQUENCE [LARGE SCALE GENOMIC DNA]</scope>
    <source>
        <strain evidence="3 4">77</strain>
    </source>
</reference>
<sequence>MALLPETEQAGKRVIQYAPLRRIQAWWRIAAGMLLAAAFVAGAVALPASASAADGDAANAGTARSASGAANADGTTDTSAQTLALTEMTAVVTDTSGFHLKATVTNTGDAAWAAGEVTLDTNPMFTFTSRTDMQEWAQSESPIPAPASLGSASVPALQPKQSATVTIDQGADAQALTQMLNWGPKPLLVTYTHDGANVAVHTFLTRSSAGLDNANTPAMTITMAMPLTSGHWTADADTLTKLVTDDTDDSAGSSNGSNNGSTGTGSTGKATAIGAAVLEGDHTRFDHSLEQTISKHSSLQTIADPTYLDALAMPPQTTAIMQPAGFDITAYTAQENAAERYANAGIGDDAWNASAALADYRAALGDQKATSRTIAWQGQGQWTLDALTAARRQGYTTVVSTHDFESSETDTVHTGTVVVPTDAGDVTVLVEQRELSNLAKGKATNAKATAESTMAGRLARFVAQSAFYQMEQPYNERDLLVCFSADSDAATVDAFMDAVESASWLKTGDLDALAHADPYASGDDARNAVPADSGMSAADSSNVTNVLASLSAGRGDITRFRDSILGDGDDNDNGNGSNNGDDGKAASAWIGRLLDAHAELALHALAIDGGSAEVDTTTSMTAVGGAQQLANDLLGGVSLTPSETVTMVSETATMPVTVSNSTPYPVTIRVFSITDSPEIVTSRRNTVTIPARGEAQVTFTLRAATSGSATAHVSLQDRGGVTFGGSQDTAINCVLKISDKTGFIIIGLAVALGALGLWRQFNRKKDPDE</sequence>
<evidence type="ECO:0000256" key="2">
    <source>
        <dbReference type="SAM" id="Phobius"/>
    </source>
</evidence>